<feature type="compositionally biased region" description="Basic and acidic residues" evidence="1">
    <location>
        <begin position="99"/>
        <end position="116"/>
    </location>
</feature>
<name>A0ABR6WF32_9BACT</name>
<dbReference type="InterPro" id="IPR038573">
    <property type="entry name" value="BrnT_sf"/>
</dbReference>
<dbReference type="EMBL" id="VFIA01000085">
    <property type="protein sequence ID" value="MBC3795153.1"/>
    <property type="molecule type" value="Genomic_DNA"/>
</dbReference>
<dbReference type="Proteomes" id="UP000700732">
    <property type="component" value="Unassembled WGS sequence"/>
</dbReference>
<evidence type="ECO:0000313" key="3">
    <source>
        <dbReference type="Proteomes" id="UP000700732"/>
    </source>
</evidence>
<gene>
    <name evidence="2" type="ORF">FH603_5688</name>
</gene>
<dbReference type="InterPro" id="IPR007460">
    <property type="entry name" value="BrnT_toxin"/>
</dbReference>
<evidence type="ECO:0000313" key="2">
    <source>
        <dbReference type="EMBL" id="MBC3795153.1"/>
    </source>
</evidence>
<reference evidence="2 3" key="1">
    <citation type="submission" date="2019-06" db="EMBL/GenBank/DDBJ databases">
        <title>Spirosoma utsteinense sp. nov. isolated from Antarctic ice-free soils.</title>
        <authorList>
            <person name="Tahon G."/>
        </authorList>
    </citation>
    <scope>NUCLEOTIDE SEQUENCE [LARGE SCALE GENOMIC DNA]</scope>
    <source>
        <strain evidence="2 3">LMG 31447</strain>
    </source>
</reference>
<accession>A0ABR6WF32</accession>
<dbReference type="RefSeq" id="WP_186742322.1">
    <property type="nucleotide sequence ID" value="NZ_VFIA01000085.1"/>
</dbReference>
<organism evidence="2 3">
    <name type="scientific">Spirosoma utsteinense</name>
    <dbReference type="NCBI Taxonomy" id="2585773"/>
    <lineage>
        <taxon>Bacteria</taxon>
        <taxon>Pseudomonadati</taxon>
        <taxon>Bacteroidota</taxon>
        <taxon>Cytophagia</taxon>
        <taxon>Cytophagales</taxon>
        <taxon>Cytophagaceae</taxon>
        <taxon>Spirosoma</taxon>
    </lineage>
</organism>
<dbReference type="Pfam" id="PF04365">
    <property type="entry name" value="BrnT_toxin"/>
    <property type="match status" value="1"/>
</dbReference>
<evidence type="ECO:0000256" key="1">
    <source>
        <dbReference type="SAM" id="MobiDB-lite"/>
    </source>
</evidence>
<keyword evidence="3" id="KW-1185">Reference proteome</keyword>
<sequence length="116" mass="13313">MQFQWDAGNIAKLEKVRNSGRNITVDEIESVFVDPDRLTETAIPDDKTGEKRYKATGLSNQNRVISVIFVIRNGEIRIFNVWKTKQTTLKKYHAQTTDTRGEEAIRSETDPDGQRD</sequence>
<comment type="caution">
    <text evidence="2">The sequence shown here is derived from an EMBL/GenBank/DDBJ whole genome shotgun (WGS) entry which is preliminary data.</text>
</comment>
<dbReference type="Gene3D" id="3.10.450.530">
    <property type="entry name" value="Ribonuclease toxin, BrnT, of type II toxin-antitoxin system"/>
    <property type="match status" value="1"/>
</dbReference>
<proteinExistence type="predicted"/>
<feature type="region of interest" description="Disordered" evidence="1">
    <location>
        <begin position="93"/>
        <end position="116"/>
    </location>
</feature>
<protein>
    <submittedName>
        <fullName evidence="2">DUF497 family protein</fullName>
    </submittedName>
</protein>